<evidence type="ECO:0000313" key="2">
    <source>
        <dbReference type="Proteomes" id="UP000001055"/>
    </source>
</evidence>
<evidence type="ECO:0000313" key="1">
    <source>
        <dbReference type="EMBL" id="EAT76415.1"/>
    </source>
</evidence>
<dbReference type="Proteomes" id="UP000001055">
    <property type="component" value="Unassembled WGS sequence"/>
</dbReference>
<dbReference type="InParanoid" id="Q0TWB0"/>
<dbReference type="AlphaFoldDB" id="Q0TWB0"/>
<sequence>MTAPTSIQPLSWLMSILLQEGGQQWERGTRRVDDKIRWRSKAATPPARVVLRHQPWKLLNQAGRR</sequence>
<dbReference type="EMBL" id="CH445368">
    <property type="protein sequence ID" value="EAT76415.1"/>
    <property type="molecule type" value="Genomic_DNA"/>
</dbReference>
<proteinExistence type="predicted"/>
<protein>
    <submittedName>
        <fullName evidence="1">Uncharacterized protein</fullName>
    </submittedName>
</protein>
<gene>
    <name evidence="1" type="ORF">SNOG_16231</name>
</gene>
<accession>Q0TWB0</accession>
<name>Q0TWB0_PHANO</name>
<dbReference type="RefSeq" id="XP_001806355.1">
    <property type="nucleotide sequence ID" value="XM_001806303.1"/>
</dbReference>
<dbReference type="KEGG" id="pno:SNOG_16231"/>
<dbReference type="GeneID" id="5983285"/>
<reference evidence="2" key="1">
    <citation type="journal article" date="2007" name="Plant Cell">
        <title>Dothideomycete-plant interactions illuminated by genome sequencing and EST analysis of the wheat pathogen Stagonospora nodorum.</title>
        <authorList>
            <person name="Hane J.K."/>
            <person name="Lowe R.G."/>
            <person name="Solomon P.S."/>
            <person name="Tan K.C."/>
            <person name="Schoch C.L."/>
            <person name="Spatafora J.W."/>
            <person name="Crous P.W."/>
            <person name="Kodira C."/>
            <person name="Birren B.W."/>
            <person name="Galagan J.E."/>
            <person name="Torriani S.F."/>
            <person name="McDonald B.A."/>
            <person name="Oliver R.P."/>
        </authorList>
    </citation>
    <scope>NUCLEOTIDE SEQUENCE [LARGE SCALE GENOMIC DNA]</scope>
    <source>
        <strain evidence="2">SN15 / ATCC MYA-4574 / FGSC 10173</strain>
    </source>
</reference>
<organism evidence="1 2">
    <name type="scientific">Phaeosphaeria nodorum (strain SN15 / ATCC MYA-4574 / FGSC 10173)</name>
    <name type="common">Glume blotch fungus</name>
    <name type="synonym">Parastagonospora nodorum</name>
    <dbReference type="NCBI Taxonomy" id="321614"/>
    <lineage>
        <taxon>Eukaryota</taxon>
        <taxon>Fungi</taxon>
        <taxon>Dikarya</taxon>
        <taxon>Ascomycota</taxon>
        <taxon>Pezizomycotina</taxon>
        <taxon>Dothideomycetes</taxon>
        <taxon>Pleosporomycetidae</taxon>
        <taxon>Pleosporales</taxon>
        <taxon>Pleosporineae</taxon>
        <taxon>Phaeosphaeriaceae</taxon>
        <taxon>Parastagonospora</taxon>
    </lineage>
</organism>